<name>A0ABZ2EID3_9BACT</name>
<accession>A0ABZ2EID3</accession>
<protein>
    <submittedName>
        <fullName evidence="1">Uncharacterized protein</fullName>
    </submittedName>
</protein>
<gene>
    <name evidence="1" type="ORF">PIECOFPK_00999</name>
</gene>
<keyword evidence="2" id="KW-1185">Reference proteome</keyword>
<reference evidence="2" key="1">
    <citation type="submission" date="2024-01" db="EMBL/GenBank/DDBJ databases">
        <title>Mycovorax composti gen. nov. sp. nov., a member of the family Chitinophagaceae isolated from button mushroom compost.</title>
        <authorList>
            <person name="Thai M."/>
            <person name="Bell T.L."/>
            <person name="Kertesz M.A."/>
        </authorList>
    </citation>
    <scope>NUCLEOTIDE SEQUENCE [LARGE SCALE GENOMIC DNA]</scope>
    <source>
        <strain evidence="2">C216</strain>
    </source>
</reference>
<evidence type="ECO:0000313" key="1">
    <source>
        <dbReference type="EMBL" id="WWC83288.1"/>
    </source>
</evidence>
<proteinExistence type="predicted"/>
<evidence type="ECO:0000313" key="2">
    <source>
        <dbReference type="Proteomes" id="UP001321305"/>
    </source>
</evidence>
<dbReference type="EMBL" id="CP144143">
    <property type="protein sequence ID" value="WWC83288.1"/>
    <property type="molecule type" value="Genomic_DNA"/>
</dbReference>
<organism evidence="1 2">
    <name type="scientific">Mycovorax composti</name>
    <dbReference type="NCBI Taxonomy" id="2962693"/>
    <lineage>
        <taxon>Bacteria</taxon>
        <taxon>Pseudomonadati</taxon>
        <taxon>Bacteroidota</taxon>
        <taxon>Chitinophagia</taxon>
        <taxon>Chitinophagales</taxon>
        <taxon>Chitinophagaceae</taxon>
        <taxon>Mycovorax</taxon>
    </lineage>
</organism>
<dbReference type="Proteomes" id="UP001321305">
    <property type="component" value="Chromosome"/>
</dbReference>
<sequence>MACTQDILLFNYSNILGRILHEVSPSTRDPKKLHFRCSTNTWQLPLCNYEALSFLAPP</sequence>